<organism evidence="1 2">
    <name type="scientific">Mortierella hygrophila</name>
    <dbReference type="NCBI Taxonomy" id="979708"/>
    <lineage>
        <taxon>Eukaryota</taxon>
        <taxon>Fungi</taxon>
        <taxon>Fungi incertae sedis</taxon>
        <taxon>Mucoromycota</taxon>
        <taxon>Mortierellomycotina</taxon>
        <taxon>Mortierellomycetes</taxon>
        <taxon>Mortierellales</taxon>
        <taxon>Mortierellaceae</taxon>
        <taxon>Mortierella</taxon>
    </lineage>
</organism>
<dbReference type="AlphaFoldDB" id="A0A9P6K1C1"/>
<gene>
    <name evidence="1" type="ORF">EC957_003237</name>
</gene>
<reference evidence="1" key="1">
    <citation type="journal article" date="2020" name="Fungal Divers.">
        <title>Resolving the Mortierellaceae phylogeny through synthesis of multi-gene phylogenetics and phylogenomics.</title>
        <authorList>
            <person name="Vandepol N."/>
            <person name="Liber J."/>
            <person name="Desiro A."/>
            <person name="Na H."/>
            <person name="Kennedy M."/>
            <person name="Barry K."/>
            <person name="Grigoriev I.V."/>
            <person name="Miller A.N."/>
            <person name="O'Donnell K."/>
            <person name="Stajich J.E."/>
            <person name="Bonito G."/>
        </authorList>
    </citation>
    <scope>NUCLEOTIDE SEQUENCE</scope>
    <source>
        <strain evidence="1">NRRL 2591</strain>
    </source>
</reference>
<evidence type="ECO:0000313" key="1">
    <source>
        <dbReference type="EMBL" id="KAF9541281.1"/>
    </source>
</evidence>
<dbReference type="Gene3D" id="3.40.710.10">
    <property type="entry name" value="DD-peptidase/beta-lactamase superfamily"/>
    <property type="match status" value="2"/>
</dbReference>
<evidence type="ECO:0000313" key="2">
    <source>
        <dbReference type="Proteomes" id="UP000723463"/>
    </source>
</evidence>
<dbReference type="SUPFAM" id="SSF56601">
    <property type="entry name" value="beta-lactamase/transpeptidase-like"/>
    <property type="match status" value="1"/>
</dbReference>
<dbReference type="EMBL" id="JAAAXW010000171">
    <property type="protein sequence ID" value="KAF9541281.1"/>
    <property type="molecule type" value="Genomic_DNA"/>
</dbReference>
<dbReference type="InterPro" id="IPR050491">
    <property type="entry name" value="AmpC-like"/>
</dbReference>
<dbReference type="PANTHER" id="PTHR46825:SF9">
    <property type="entry name" value="BETA-LACTAMASE-RELATED DOMAIN-CONTAINING PROTEIN"/>
    <property type="match status" value="1"/>
</dbReference>
<name>A0A9P6K1C1_9FUNG</name>
<comment type="caution">
    <text evidence="1">The sequence shown here is derived from an EMBL/GenBank/DDBJ whole genome shotgun (WGS) entry which is preliminary data.</text>
</comment>
<protein>
    <submittedName>
        <fullName evidence="1">Uncharacterized protein</fullName>
    </submittedName>
</protein>
<keyword evidence="2" id="KW-1185">Reference proteome</keyword>
<dbReference type="PANTHER" id="PTHR46825">
    <property type="entry name" value="D-ALANYL-D-ALANINE-CARBOXYPEPTIDASE/ENDOPEPTIDASE AMPH"/>
    <property type="match status" value="1"/>
</dbReference>
<dbReference type="Proteomes" id="UP000723463">
    <property type="component" value="Unassembled WGS sequence"/>
</dbReference>
<proteinExistence type="predicted"/>
<sequence>MAPTNTNAFVGMASKDKQEFLTSYPLSWQARADGGIPEMSIAIHYKGELVFAQGFGKRNRTDPFTKEANKKNHTVAKTVSHIPSVSKSFTATPVGAKRKVDWDKTPPVFPADMSWFRNELPPRVLISQLKHLDMSSKVSPFINYNNLIYAVAGEAAANVAGITYTKLIETKILYPLDEAPSQLCHAYDDVPYEKAKKGVFEEGYMDEIPMADAPAGDIFMNVLDLAK</sequence>
<accession>A0A9P6K1C1</accession>
<dbReference type="InterPro" id="IPR012338">
    <property type="entry name" value="Beta-lactam/transpept-like"/>
</dbReference>